<dbReference type="CDD" id="cd09272">
    <property type="entry name" value="RNase_HI_RT_Ty1"/>
    <property type="match status" value="1"/>
</dbReference>
<sequence>MTPPEGYAVAPGLVCKLERSLYGLKQASRQWNAELTSKLAVFGFKQSAHDHCLFTKTTSTGFLALLVYVDDILLTATTMDLIQSVKDYLHSLFTIKDLREARYFLGLEIARSSDGLYVAQNKYVQDIIQDTCLRHAKSTSTPFPLGLKLSEDCGAILADPERYRRPCEEHWRAAVHVVRYLWGTPTKGLFFPSSSNFMLRAYCDADWASCTDSRRSLMGFCIFLGDALVSWKTKKQTAVSRSTAEAEYRSMAATVCELKWVSYILSDLGVSVQLPIRLFCDNQAALHIMANPVFHERTKHIELDCHVVRDAYKDGFISPSFVRSSLQLADLFTKALGFKVFAALLDNLGLVVMHPSPTCGGDVAYPTSTTIHEAPVHLNEADDDAEIDTG</sequence>
<name>A0AAW2TZH1_SESRA</name>
<dbReference type="InterPro" id="IPR013103">
    <property type="entry name" value="RVT_2"/>
</dbReference>
<comment type="caution">
    <text evidence="2">The sequence shown here is derived from an EMBL/GenBank/DDBJ whole genome shotgun (WGS) entry which is preliminary data.</text>
</comment>
<dbReference type="EMBL" id="JACGWJ010000007">
    <property type="protein sequence ID" value="KAL0409668.1"/>
    <property type="molecule type" value="Genomic_DNA"/>
</dbReference>
<dbReference type="InterPro" id="IPR043502">
    <property type="entry name" value="DNA/RNA_pol_sf"/>
</dbReference>
<evidence type="ECO:0000313" key="2">
    <source>
        <dbReference type="EMBL" id="KAL0409668.1"/>
    </source>
</evidence>
<dbReference type="Pfam" id="PF07727">
    <property type="entry name" value="RVT_2"/>
    <property type="match status" value="1"/>
</dbReference>
<reference evidence="2" key="2">
    <citation type="journal article" date="2024" name="Plant">
        <title>Genomic evolution and insights into agronomic trait innovations of Sesamum species.</title>
        <authorList>
            <person name="Miao H."/>
            <person name="Wang L."/>
            <person name="Qu L."/>
            <person name="Liu H."/>
            <person name="Sun Y."/>
            <person name="Le M."/>
            <person name="Wang Q."/>
            <person name="Wei S."/>
            <person name="Zheng Y."/>
            <person name="Lin W."/>
            <person name="Duan Y."/>
            <person name="Cao H."/>
            <person name="Xiong S."/>
            <person name="Wang X."/>
            <person name="Wei L."/>
            <person name="Li C."/>
            <person name="Ma Q."/>
            <person name="Ju M."/>
            <person name="Zhao R."/>
            <person name="Li G."/>
            <person name="Mu C."/>
            <person name="Tian Q."/>
            <person name="Mei H."/>
            <person name="Zhang T."/>
            <person name="Gao T."/>
            <person name="Zhang H."/>
        </authorList>
    </citation>
    <scope>NUCLEOTIDE SEQUENCE</scope>
    <source>
        <strain evidence="2">G02</strain>
    </source>
</reference>
<dbReference type="PANTHER" id="PTHR11439:SF470">
    <property type="entry name" value="CYSTEINE-RICH RLK (RECEPTOR-LIKE PROTEIN KINASE) 8"/>
    <property type="match status" value="1"/>
</dbReference>
<evidence type="ECO:0000259" key="1">
    <source>
        <dbReference type="Pfam" id="PF07727"/>
    </source>
</evidence>
<dbReference type="AlphaFoldDB" id="A0AAW2TZH1"/>
<protein>
    <submittedName>
        <fullName evidence="2">Retrovirus-related Pol polyprotein from transposon RE2</fullName>
    </submittedName>
</protein>
<proteinExistence type="predicted"/>
<accession>A0AAW2TZH1</accession>
<reference evidence="2" key="1">
    <citation type="submission" date="2020-06" db="EMBL/GenBank/DDBJ databases">
        <authorList>
            <person name="Li T."/>
            <person name="Hu X."/>
            <person name="Zhang T."/>
            <person name="Song X."/>
            <person name="Zhang H."/>
            <person name="Dai N."/>
            <person name="Sheng W."/>
            <person name="Hou X."/>
            <person name="Wei L."/>
        </authorList>
    </citation>
    <scope>NUCLEOTIDE SEQUENCE</scope>
    <source>
        <strain evidence="2">G02</strain>
        <tissue evidence="2">Leaf</tissue>
    </source>
</reference>
<gene>
    <name evidence="2" type="ORF">Sradi_1901200</name>
</gene>
<feature type="domain" description="Reverse transcriptase Ty1/copia-type" evidence="1">
    <location>
        <begin position="1"/>
        <end position="142"/>
    </location>
</feature>
<dbReference type="PANTHER" id="PTHR11439">
    <property type="entry name" value="GAG-POL-RELATED RETROTRANSPOSON"/>
    <property type="match status" value="1"/>
</dbReference>
<organism evidence="2">
    <name type="scientific">Sesamum radiatum</name>
    <name type="common">Black benniseed</name>
    <dbReference type="NCBI Taxonomy" id="300843"/>
    <lineage>
        <taxon>Eukaryota</taxon>
        <taxon>Viridiplantae</taxon>
        <taxon>Streptophyta</taxon>
        <taxon>Embryophyta</taxon>
        <taxon>Tracheophyta</taxon>
        <taxon>Spermatophyta</taxon>
        <taxon>Magnoliopsida</taxon>
        <taxon>eudicotyledons</taxon>
        <taxon>Gunneridae</taxon>
        <taxon>Pentapetalae</taxon>
        <taxon>asterids</taxon>
        <taxon>lamiids</taxon>
        <taxon>Lamiales</taxon>
        <taxon>Pedaliaceae</taxon>
        <taxon>Sesamum</taxon>
    </lineage>
</organism>
<dbReference type="SUPFAM" id="SSF56672">
    <property type="entry name" value="DNA/RNA polymerases"/>
    <property type="match status" value="1"/>
</dbReference>